<comment type="similarity">
    <text evidence="2">Belongs to the Mg-chelatase subunits D/I family.</text>
</comment>
<dbReference type="InterPro" id="IPR027417">
    <property type="entry name" value="P-loop_NTPase"/>
</dbReference>
<sequence length="657" mass="71310">MSARHVFPFPAIVGQESIKLALLLNAISPAIGGVLIRGHKGTAKSTAVRALSRILPDIEAVSGCPFMCAPSSTPETCPHCATASTARPSAVRPARLVELPLGVTEDRVAGTLDIERALKSGEKHFEPGLLAAAHRGMLYIDEVNLLSDHIVDILLDAAAMGVNYVEREGVSVSHASSFILVGTMNPEEGELRPQLLDRFGLAVDVQAAHDIDMRTEVVRRRIAFDEHPSAFQQQWADSERAEQQRLLDARRLLPDVHLHDDLLKMIAGICNDFGVDGMRADIVMYRAAVALAAYEGRTDVSEADIRRVAPLVLPHRRRRQPFDEPHVDEQELDDSMERHRPDPPESNPSPPESDASSDPGEAEGAPEPDGQGRAPEDQQAPIGQTYAVQALEGPLQQGIMQQRTMGRRSRKLGGRSGHYVTSRQPQGRVRDVAIDATLRAAAPHLYERRLSEENPVLIRSTDLREKVRESRGGNLILFAVDASGSMGARDRMVATKGAIMSLLLDAYQKRDQVGMVSFRGRDASILLPPTSSVELAQQYLANMKTGGRTPLAAGLAKAYELLTRSRHRDREMQPLLVLLTDGRANAGLGSDDPVSDSLRQAVALCQANVPALVVDTEQGVMRLGLAQRLAQALGGICLRLEEVAAATLAKAVRLSMG</sequence>
<evidence type="ECO:0000259" key="8">
    <source>
        <dbReference type="PROSITE" id="PS50234"/>
    </source>
</evidence>
<evidence type="ECO:0000256" key="4">
    <source>
        <dbReference type="ARBA" id="ARBA00022840"/>
    </source>
</evidence>
<evidence type="ECO:0000256" key="2">
    <source>
        <dbReference type="ARBA" id="ARBA00005799"/>
    </source>
</evidence>
<evidence type="ECO:0000256" key="5">
    <source>
        <dbReference type="ARBA" id="ARBA00030759"/>
    </source>
</evidence>
<dbReference type="Gene3D" id="3.40.50.300">
    <property type="entry name" value="P-loop containing nucleotide triphosphate hydrolases"/>
    <property type="match status" value="1"/>
</dbReference>
<dbReference type="Gene3D" id="1.10.8.80">
    <property type="entry name" value="Magnesium chelatase subunit I, C-Terminal domain"/>
    <property type="match status" value="1"/>
</dbReference>
<dbReference type="InterPro" id="IPR052989">
    <property type="entry name" value="Mg-chelatase_DI-like"/>
</dbReference>
<dbReference type="SUPFAM" id="SSF53300">
    <property type="entry name" value="vWA-like"/>
    <property type="match status" value="1"/>
</dbReference>
<dbReference type="Gene3D" id="3.40.50.410">
    <property type="entry name" value="von Willebrand factor, type A domain"/>
    <property type="match status" value="1"/>
</dbReference>
<evidence type="ECO:0000313" key="9">
    <source>
        <dbReference type="EMBL" id="ETW93687.1"/>
    </source>
</evidence>
<dbReference type="InterPro" id="IPR002035">
    <property type="entry name" value="VWF_A"/>
</dbReference>
<feature type="domain" description="VWFA" evidence="8">
    <location>
        <begin position="475"/>
        <end position="614"/>
    </location>
</feature>
<dbReference type="NCBIfam" id="TIGR02442">
    <property type="entry name" value="Cob-chelat-sub"/>
    <property type="match status" value="1"/>
</dbReference>
<evidence type="ECO:0000313" key="10">
    <source>
        <dbReference type="Proteomes" id="UP000019141"/>
    </source>
</evidence>
<accession>W4L6L5</accession>
<dbReference type="CDD" id="cd01451">
    <property type="entry name" value="vWA_Magnesium_chelatase"/>
    <property type="match status" value="1"/>
</dbReference>
<reference evidence="9 10" key="1">
    <citation type="journal article" date="2014" name="Nature">
        <title>An environmental bacterial taxon with a large and distinct metabolic repertoire.</title>
        <authorList>
            <person name="Wilson M.C."/>
            <person name="Mori T."/>
            <person name="Ruckert C."/>
            <person name="Uria A.R."/>
            <person name="Helf M.J."/>
            <person name="Takada K."/>
            <person name="Gernert C."/>
            <person name="Steffens U.A."/>
            <person name="Heycke N."/>
            <person name="Schmitt S."/>
            <person name="Rinke C."/>
            <person name="Helfrich E.J."/>
            <person name="Brachmann A.O."/>
            <person name="Gurgui C."/>
            <person name="Wakimoto T."/>
            <person name="Kracht M."/>
            <person name="Crusemann M."/>
            <person name="Hentschel U."/>
            <person name="Abe I."/>
            <person name="Matsunaga S."/>
            <person name="Kalinowski J."/>
            <person name="Takeyama H."/>
            <person name="Piel J."/>
        </authorList>
    </citation>
    <scope>NUCLEOTIDE SEQUENCE [LARGE SCALE GENOMIC DNA]</scope>
    <source>
        <strain evidence="10">TSY1</strain>
    </source>
</reference>
<dbReference type="Pfam" id="PF17863">
    <property type="entry name" value="AAA_lid_2"/>
    <property type="match status" value="1"/>
</dbReference>
<dbReference type="SUPFAM" id="SSF52540">
    <property type="entry name" value="P-loop containing nucleoside triphosphate hydrolases"/>
    <property type="match status" value="1"/>
</dbReference>
<keyword evidence="10" id="KW-1185">Reference proteome</keyword>
<organism evidence="9 10">
    <name type="scientific">Entotheonella factor</name>
    <dbReference type="NCBI Taxonomy" id="1429438"/>
    <lineage>
        <taxon>Bacteria</taxon>
        <taxon>Pseudomonadati</taxon>
        <taxon>Nitrospinota/Tectimicrobiota group</taxon>
        <taxon>Candidatus Tectimicrobiota</taxon>
        <taxon>Candidatus Entotheonellia</taxon>
        <taxon>Candidatus Entotheonellales</taxon>
        <taxon>Candidatus Entotheonellaceae</taxon>
        <taxon>Candidatus Entotheonella</taxon>
    </lineage>
</organism>
<evidence type="ECO:0000256" key="6">
    <source>
        <dbReference type="ARBA" id="ARBA00053551"/>
    </source>
</evidence>
<dbReference type="PANTHER" id="PTHR35023:SF1">
    <property type="entry name" value="MG-PROTOPORPHYRIN IX CHELATASE"/>
    <property type="match status" value="1"/>
</dbReference>
<evidence type="ECO:0000256" key="7">
    <source>
        <dbReference type="SAM" id="MobiDB-lite"/>
    </source>
</evidence>
<dbReference type="PROSITE" id="PS50234">
    <property type="entry name" value="VWFA"/>
    <property type="match status" value="1"/>
</dbReference>
<proteinExistence type="inferred from homology"/>
<dbReference type="GO" id="GO:0005524">
    <property type="term" value="F:ATP binding"/>
    <property type="evidence" value="ECO:0007669"/>
    <property type="project" value="UniProtKB-KW"/>
</dbReference>
<name>W4L6L5_ENTF1</name>
<dbReference type="Pfam" id="PF13519">
    <property type="entry name" value="VWA_2"/>
    <property type="match status" value="1"/>
</dbReference>
<feature type="region of interest" description="Disordered" evidence="7">
    <location>
        <begin position="317"/>
        <end position="378"/>
    </location>
</feature>
<dbReference type="InterPro" id="IPR041628">
    <property type="entry name" value="ChlI/MoxR_AAA_lid"/>
</dbReference>
<gene>
    <name evidence="9" type="ORF">ETSY1_38140</name>
</gene>
<keyword evidence="3" id="KW-0547">Nucleotide-binding</keyword>
<dbReference type="InterPro" id="IPR000523">
    <property type="entry name" value="Mg_chelatse_chII-like_cat_dom"/>
</dbReference>
<comment type="pathway">
    <text evidence="1">Porphyrin-containing compound metabolism; bacteriochlorophyll biosynthesis.</text>
</comment>
<dbReference type="EMBL" id="AZHW01001190">
    <property type="protein sequence ID" value="ETW93687.1"/>
    <property type="molecule type" value="Genomic_DNA"/>
</dbReference>
<dbReference type="Proteomes" id="UP000019141">
    <property type="component" value="Unassembled WGS sequence"/>
</dbReference>
<evidence type="ECO:0000256" key="1">
    <source>
        <dbReference type="ARBA" id="ARBA00004800"/>
    </source>
</evidence>
<dbReference type="PANTHER" id="PTHR35023">
    <property type="entry name" value="CHELATASE-RELATED"/>
    <property type="match status" value="1"/>
</dbReference>
<comment type="function">
    <text evidence="6">Involved in bacteriochlorophyll biosynthesis; introduces a magnesium ion into protoporphyrin IX to yield Mg-protoporphyrin IX.</text>
</comment>
<feature type="region of interest" description="Disordered" evidence="7">
    <location>
        <begin position="393"/>
        <end position="425"/>
    </location>
</feature>
<feature type="compositionally biased region" description="Basic and acidic residues" evidence="7">
    <location>
        <begin position="320"/>
        <end position="343"/>
    </location>
</feature>
<dbReference type="InterPro" id="IPR036465">
    <property type="entry name" value="vWFA_dom_sf"/>
</dbReference>
<comment type="caution">
    <text evidence="9">The sequence shown here is derived from an EMBL/GenBank/DDBJ whole genome shotgun (WGS) entry which is preliminary data.</text>
</comment>
<dbReference type="SMART" id="SM00327">
    <property type="entry name" value="VWA"/>
    <property type="match status" value="1"/>
</dbReference>
<dbReference type="InterPro" id="IPR041702">
    <property type="entry name" value="BchD/ChlD_VWA"/>
</dbReference>
<dbReference type="Pfam" id="PF01078">
    <property type="entry name" value="Mg_chelatase"/>
    <property type="match status" value="1"/>
</dbReference>
<keyword evidence="4" id="KW-0067">ATP-binding</keyword>
<protein>
    <recommendedName>
        <fullName evidence="5">Mg-protoporphyrin IX chelatase</fullName>
    </recommendedName>
</protein>
<dbReference type="PATRIC" id="fig|1429438.4.peg.7156"/>
<dbReference type="InterPro" id="IPR003593">
    <property type="entry name" value="AAA+_ATPase"/>
</dbReference>
<dbReference type="HOGENOM" id="CLU_016684_6_0_7"/>
<evidence type="ECO:0000256" key="3">
    <source>
        <dbReference type="ARBA" id="ARBA00022741"/>
    </source>
</evidence>
<dbReference type="AlphaFoldDB" id="W4L6L5"/>
<dbReference type="InterPro" id="IPR012804">
    <property type="entry name" value="Cob_chelat_sub_put"/>
</dbReference>
<dbReference type="SMART" id="SM00382">
    <property type="entry name" value="AAA"/>
    <property type="match status" value="1"/>
</dbReference>